<sequence length="457" mass="50244">MRILAVHSYYRLRGGEDVVFDAETQLLESFGHEVTRFTRLNDSMSGAGAITNARMTVWNSAIAREIQAIVKQKQIDVVHFHNTFPAISPAAIKAAHQAGAATVLTLHNSRILCPKAVCFRDGRPCTECVAARFAAPAIRHACFHESRLASGVVAVKNWLHRTRKTYQRYLDVAIAPTQFVKTRYEESGHPMPPIAVKPHFVESDLPLGEGDGGYALFVGRLSEEKGLKVLLDAWDRLTQPIPLKVIGDGPLKHLVDRPRENVEYLGRLDQAAVYRTMADAAMLILPSHCAESFGRVVVEAYACGTPVVCANQGGQAELVHPSVGALFRSGDAEELASVVDRFVENAEQTIAMREMARREYESKYTAAINHDQLMAIYQDALTARGRNQVSRNGAPDLRIDSQHPANAANVPRVSEASPSQNETDSSENISHPEQAHDEPMRDHDKLGRRTSSGSTLG</sequence>
<evidence type="ECO:0000313" key="5">
    <source>
        <dbReference type="Proteomes" id="UP000036367"/>
    </source>
</evidence>
<comment type="caution">
    <text evidence="4">The sequence shown here is derived from an EMBL/GenBank/DDBJ whole genome shotgun (WGS) entry which is preliminary data.</text>
</comment>
<dbReference type="PANTHER" id="PTHR45947">
    <property type="entry name" value="SULFOQUINOVOSYL TRANSFERASE SQD2"/>
    <property type="match status" value="1"/>
</dbReference>
<organism evidence="4 5">
    <name type="scientific">Rhodopirellula islandica</name>
    <dbReference type="NCBI Taxonomy" id="595434"/>
    <lineage>
        <taxon>Bacteria</taxon>
        <taxon>Pseudomonadati</taxon>
        <taxon>Planctomycetota</taxon>
        <taxon>Planctomycetia</taxon>
        <taxon>Pirellulales</taxon>
        <taxon>Pirellulaceae</taxon>
        <taxon>Rhodopirellula</taxon>
    </lineage>
</organism>
<dbReference type="Proteomes" id="UP000036367">
    <property type="component" value="Unassembled WGS sequence"/>
</dbReference>
<feature type="domain" description="Glycosyl transferase family 1" evidence="2">
    <location>
        <begin position="213"/>
        <end position="358"/>
    </location>
</feature>
<dbReference type="InterPro" id="IPR028098">
    <property type="entry name" value="Glyco_trans_4-like_N"/>
</dbReference>
<evidence type="ECO:0000256" key="1">
    <source>
        <dbReference type="SAM" id="MobiDB-lite"/>
    </source>
</evidence>
<protein>
    <submittedName>
        <fullName evidence="4">Glycosyltransferase</fullName>
    </submittedName>
</protein>
<proteinExistence type="predicted"/>
<keyword evidence="5" id="KW-1185">Reference proteome</keyword>
<dbReference type="Pfam" id="PF13439">
    <property type="entry name" value="Glyco_transf_4"/>
    <property type="match status" value="1"/>
</dbReference>
<dbReference type="CDD" id="cd03801">
    <property type="entry name" value="GT4_PimA-like"/>
    <property type="match status" value="1"/>
</dbReference>
<accession>A0A0J1BEP0</accession>
<dbReference type="InterPro" id="IPR001296">
    <property type="entry name" value="Glyco_trans_1"/>
</dbReference>
<dbReference type="InterPro" id="IPR050194">
    <property type="entry name" value="Glycosyltransferase_grp1"/>
</dbReference>
<dbReference type="PATRIC" id="fig|595434.4.peg.2687"/>
<dbReference type="STRING" id="595434.RISK_002819"/>
<dbReference type="EMBL" id="LECT01000023">
    <property type="protein sequence ID" value="KLU05057.1"/>
    <property type="molecule type" value="Genomic_DNA"/>
</dbReference>
<reference evidence="4" key="1">
    <citation type="submission" date="2015-05" db="EMBL/GenBank/DDBJ databases">
        <title>Permanent draft genome of Rhodopirellula islandicus K833.</title>
        <authorList>
            <person name="Kizina J."/>
            <person name="Richter M."/>
            <person name="Glockner F.O."/>
            <person name="Harder J."/>
        </authorList>
    </citation>
    <scope>NUCLEOTIDE SEQUENCE [LARGE SCALE GENOMIC DNA]</scope>
    <source>
        <strain evidence="4">K833</strain>
    </source>
</reference>
<dbReference type="Gene3D" id="3.40.50.2000">
    <property type="entry name" value="Glycogen Phosphorylase B"/>
    <property type="match status" value="2"/>
</dbReference>
<dbReference type="GO" id="GO:0016757">
    <property type="term" value="F:glycosyltransferase activity"/>
    <property type="evidence" value="ECO:0007669"/>
    <property type="project" value="InterPro"/>
</dbReference>
<gene>
    <name evidence="4" type="ORF">RISK_002819</name>
</gene>
<feature type="region of interest" description="Disordered" evidence="1">
    <location>
        <begin position="387"/>
        <end position="457"/>
    </location>
</feature>
<dbReference type="Pfam" id="PF00534">
    <property type="entry name" value="Glycos_transf_1"/>
    <property type="match status" value="1"/>
</dbReference>
<dbReference type="AlphaFoldDB" id="A0A0J1BEP0"/>
<evidence type="ECO:0000259" key="2">
    <source>
        <dbReference type="Pfam" id="PF00534"/>
    </source>
</evidence>
<dbReference type="PANTHER" id="PTHR45947:SF13">
    <property type="entry name" value="TRANSFERASE"/>
    <property type="match status" value="1"/>
</dbReference>
<evidence type="ECO:0000313" key="4">
    <source>
        <dbReference type="EMBL" id="KLU05057.1"/>
    </source>
</evidence>
<evidence type="ECO:0000259" key="3">
    <source>
        <dbReference type="Pfam" id="PF13439"/>
    </source>
</evidence>
<feature type="compositionally biased region" description="Basic and acidic residues" evidence="1">
    <location>
        <begin position="433"/>
        <end position="447"/>
    </location>
</feature>
<name>A0A0J1BEP0_RHOIS</name>
<dbReference type="SUPFAM" id="SSF53756">
    <property type="entry name" value="UDP-Glycosyltransferase/glycogen phosphorylase"/>
    <property type="match status" value="1"/>
</dbReference>
<feature type="compositionally biased region" description="Polar residues" evidence="1">
    <location>
        <begin position="416"/>
        <end position="431"/>
    </location>
</feature>
<feature type="domain" description="Glycosyltransferase subfamily 4-like N-terminal" evidence="3">
    <location>
        <begin position="24"/>
        <end position="203"/>
    </location>
</feature>